<dbReference type="Proteomes" id="UP000233425">
    <property type="component" value="Unassembled WGS sequence"/>
</dbReference>
<keyword evidence="3" id="KW-1185">Reference proteome</keyword>
<dbReference type="InterPro" id="IPR049238">
    <property type="entry name" value="DUF6873"/>
</dbReference>
<gene>
    <name evidence="2" type="ORF">RBATCC27255_00389</name>
</gene>
<evidence type="ECO:0000259" key="1">
    <source>
        <dbReference type="Pfam" id="PF21778"/>
    </source>
</evidence>
<comment type="caution">
    <text evidence="2">The sequence shown here is derived from an EMBL/GenBank/DDBJ whole genome shotgun (WGS) entry which is preliminary data.</text>
</comment>
<dbReference type="Pfam" id="PF21778">
    <property type="entry name" value="DUF6873"/>
    <property type="match status" value="1"/>
</dbReference>
<evidence type="ECO:0000313" key="3">
    <source>
        <dbReference type="Proteomes" id="UP000233425"/>
    </source>
</evidence>
<dbReference type="EMBL" id="NNSR01000026">
    <property type="protein sequence ID" value="PKD32440.1"/>
    <property type="molecule type" value="Genomic_DNA"/>
</dbReference>
<feature type="domain" description="DUF6873" evidence="1">
    <location>
        <begin position="7"/>
        <end position="228"/>
    </location>
</feature>
<accession>A0A2N0UZM7</accession>
<dbReference type="AlphaFoldDB" id="A0A2N0UZM7"/>
<organism evidence="2 3">
    <name type="scientific">Ruminococcus bromii</name>
    <dbReference type="NCBI Taxonomy" id="40518"/>
    <lineage>
        <taxon>Bacteria</taxon>
        <taxon>Bacillati</taxon>
        <taxon>Bacillota</taxon>
        <taxon>Clostridia</taxon>
        <taxon>Eubacteriales</taxon>
        <taxon>Oscillospiraceae</taxon>
        <taxon>Ruminococcus</taxon>
    </lineage>
</organism>
<proteinExistence type="predicted"/>
<sequence>MSSFVISNKYPCFADELSKMGHNVIFSDTVKAFPQPEQAHADMQILTINNTVFVLKECEKLKTLPYKENLIICKNKAGKKYPENILLNFLFFNNKLYGKASAIDPTLYKYCVKNDIEIVNINQGYARCSTLILNNRTAVTADISIKNALEKDGAEVLLISSGDIKLEGYDYGFIGGASGKISDNTVVFFGNAEMHPYYSSIRELCSKNKIEIKILCKNMPLTDVGGIVRIV</sequence>
<reference evidence="2" key="1">
    <citation type="journal article" date="2018" name="Environ. Microbiol.">
        <title>Sporulation capability and amylosome conservation among diverse human colonic and rumen isolates of the keystone starch-degrader Ruminococcus bromii.</title>
        <authorList>
            <person name="Mukhopadhya I."/>
            <person name="Morais S."/>
            <person name="Laverde-Gomez J."/>
            <person name="Sheridan P.O."/>
            <person name="Walker A.W."/>
            <person name="Kelly W."/>
            <person name="Klieve A.V."/>
            <person name="Ouwerkerk D."/>
            <person name="Duncan S.H."/>
            <person name="Louis P."/>
            <person name="Koropatkin N."/>
            <person name="Cockburn D."/>
            <person name="Kibler R."/>
            <person name="Cooper P.J."/>
            <person name="Sandoval C."/>
            <person name="Crost E."/>
            <person name="Juge N."/>
            <person name="Bayer E.A."/>
            <person name="Flint H.J."/>
        </authorList>
    </citation>
    <scope>NUCLEOTIDE SEQUENCE [LARGE SCALE GENOMIC DNA]</scope>
    <source>
        <strain evidence="2">ATCC 27255</strain>
    </source>
</reference>
<name>A0A2N0UZM7_9FIRM</name>
<dbReference type="RefSeq" id="WP_101028500.1">
    <property type="nucleotide sequence ID" value="NZ_CABMMZ010000026.1"/>
</dbReference>
<protein>
    <recommendedName>
        <fullName evidence="1">DUF6873 domain-containing protein</fullName>
    </recommendedName>
</protein>
<evidence type="ECO:0000313" key="2">
    <source>
        <dbReference type="EMBL" id="PKD32440.1"/>
    </source>
</evidence>